<keyword evidence="3" id="KW-1185">Reference proteome</keyword>
<protein>
    <submittedName>
        <fullName evidence="2">Uncharacterized protein</fullName>
    </submittedName>
</protein>
<dbReference type="EMBL" id="JAUEPS010000003">
    <property type="protein sequence ID" value="KAK0467275.1"/>
    <property type="molecule type" value="Genomic_DNA"/>
</dbReference>
<reference evidence="2" key="1">
    <citation type="submission" date="2023-06" db="EMBL/GenBank/DDBJ databases">
        <authorList>
            <consortium name="Lawrence Berkeley National Laboratory"/>
            <person name="Ahrendt S."/>
            <person name="Sahu N."/>
            <person name="Indic B."/>
            <person name="Wong-Bajracharya J."/>
            <person name="Merenyi Z."/>
            <person name="Ke H.-M."/>
            <person name="Monk M."/>
            <person name="Kocsube S."/>
            <person name="Drula E."/>
            <person name="Lipzen A."/>
            <person name="Balint B."/>
            <person name="Henrissat B."/>
            <person name="Andreopoulos B."/>
            <person name="Martin F.M."/>
            <person name="Harder C.B."/>
            <person name="Rigling D."/>
            <person name="Ford K.L."/>
            <person name="Foster G.D."/>
            <person name="Pangilinan J."/>
            <person name="Papanicolaou A."/>
            <person name="Barry K."/>
            <person name="LaButti K."/>
            <person name="Viragh M."/>
            <person name="Koriabine M."/>
            <person name="Yan M."/>
            <person name="Riley R."/>
            <person name="Champramary S."/>
            <person name="Plett K.L."/>
            <person name="Tsai I.J."/>
            <person name="Slot J."/>
            <person name="Sipos G."/>
            <person name="Plett J."/>
            <person name="Nagy L.G."/>
            <person name="Grigoriev I.V."/>
        </authorList>
    </citation>
    <scope>NUCLEOTIDE SEQUENCE</scope>
    <source>
        <strain evidence="2">CCBAS 213</strain>
    </source>
</reference>
<evidence type="ECO:0000313" key="3">
    <source>
        <dbReference type="Proteomes" id="UP001175211"/>
    </source>
</evidence>
<proteinExistence type="predicted"/>
<sequence length="83" mass="9666">MMVVLIMFSYHISYQYLLPTSHLWSWNLRYPKISWSISMSLTSYLPFVLYLLSFLSVIAVISVMSPSMILHVFLPIMMPGLFA</sequence>
<evidence type="ECO:0000313" key="2">
    <source>
        <dbReference type="EMBL" id="KAK0467275.1"/>
    </source>
</evidence>
<keyword evidence="1" id="KW-0812">Transmembrane</keyword>
<accession>A0AA39NKG4</accession>
<gene>
    <name evidence="2" type="ORF">EV420DRAFT_1507969</name>
</gene>
<dbReference type="RefSeq" id="XP_060337867.1">
    <property type="nucleotide sequence ID" value="XM_060471408.1"/>
</dbReference>
<organism evidence="2 3">
    <name type="scientific">Armillaria tabescens</name>
    <name type="common">Ringless honey mushroom</name>
    <name type="synonym">Agaricus tabescens</name>
    <dbReference type="NCBI Taxonomy" id="1929756"/>
    <lineage>
        <taxon>Eukaryota</taxon>
        <taxon>Fungi</taxon>
        <taxon>Dikarya</taxon>
        <taxon>Basidiomycota</taxon>
        <taxon>Agaricomycotina</taxon>
        <taxon>Agaricomycetes</taxon>
        <taxon>Agaricomycetidae</taxon>
        <taxon>Agaricales</taxon>
        <taxon>Marasmiineae</taxon>
        <taxon>Physalacriaceae</taxon>
        <taxon>Desarmillaria</taxon>
    </lineage>
</organism>
<dbReference type="AlphaFoldDB" id="A0AA39NKG4"/>
<evidence type="ECO:0000256" key="1">
    <source>
        <dbReference type="SAM" id="Phobius"/>
    </source>
</evidence>
<name>A0AA39NKG4_ARMTA</name>
<dbReference type="GeneID" id="85354956"/>
<keyword evidence="1" id="KW-0472">Membrane</keyword>
<comment type="caution">
    <text evidence="2">The sequence shown here is derived from an EMBL/GenBank/DDBJ whole genome shotgun (WGS) entry which is preliminary data.</text>
</comment>
<keyword evidence="1" id="KW-1133">Transmembrane helix</keyword>
<feature type="transmembrane region" description="Helical" evidence="1">
    <location>
        <begin position="47"/>
        <end position="74"/>
    </location>
</feature>
<dbReference type="Proteomes" id="UP001175211">
    <property type="component" value="Unassembled WGS sequence"/>
</dbReference>